<evidence type="ECO:0000256" key="5">
    <source>
        <dbReference type="ARBA" id="ARBA00023136"/>
    </source>
</evidence>
<dbReference type="GO" id="GO:0015171">
    <property type="term" value="F:amino acid transmembrane transporter activity"/>
    <property type="evidence" value="ECO:0007669"/>
    <property type="project" value="TreeGrafter"/>
</dbReference>
<sequence>MNVIAFLIYCVIVTFTPGPTNIAILSIAHNFKINKAFQYVLGAAAALGTLLAASVILNSVLAVIVPKILIVMQIIGSLYMLYLAYQVSKMDVAGDITKQTATFMSGFLMQFVNPKVWVFTMTVIPSYVMPYYKSLHMLLIFVLAITTIALSALATWAFFGTVFKKFLQKYQKPVNITLAILLIYSAIEVSGIVEIIRR</sequence>
<name>A0A0N8NTW8_9CLOT</name>
<reference evidence="7 8" key="1">
    <citation type="submission" date="2015-09" db="EMBL/GenBank/DDBJ databases">
        <title>Genome sequence of Oxobacter pfennigii DSM 3222.</title>
        <authorList>
            <person name="Poehlein A."/>
            <person name="Bengelsdorf F.R."/>
            <person name="Schiel-Bengelsdorf B."/>
            <person name="Duerre P."/>
            <person name="Daniel R."/>
        </authorList>
    </citation>
    <scope>NUCLEOTIDE SEQUENCE [LARGE SCALE GENOMIC DNA]</scope>
    <source>
        <strain evidence="7 8">DSM 3222</strain>
    </source>
</reference>
<feature type="transmembrane region" description="Helical" evidence="6">
    <location>
        <begin position="106"/>
        <end position="129"/>
    </location>
</feature>
<feature type="transmembrane region" description="Helical" evidence="6">
    <location>
        <begin position="63"/>
        <end position="85"/>
    </location>
</feature>
<dbReference type="AlphaFoldDB" id="A0A0N8NTW8"/>
<feature type="transmembrane region" description="Helical" evidence="6">
    <location>
        <begin position="39"/>
        <end position="57"/>
    </location>
</feature>
<keyword evidence="5 6" id="KW-0472">Membrane</keyword>
<accession>A0A0N8NTW8</accession>
<proteinExistence type="predicted"/>
<evidence type="ECO:0000256" key="1">
    <source>
        <dbReference type="ARBA" id="ARBA00004651"/>
    </source>
</evidence>
<dbReference type="RefSeq" id="WP_054873603.1">
    <property type="nucleotide sequence ID" value="NZ_LKET01000016.1"/>
</dbReference>
<feature type="transmembrane region" description="Helical" evidence="6">
    <location>
        <begin position="174"/>
        <end position="196"/>
    </location>
</feature>
<keyword evidence="4 6" id="KW-1133">Transmembrane helix</keyword>
<evidence type="ECO:0000256" key="3">
    <source>
        <dbReference type="ARBA" id="ARBA00022692"/>
    </source>
</evidence>
<keyword evidence="3 6" id="KW-0812">Transmembrane</keyword>
<dbReference type="Proteomes" id="UP000050326">
    <property type="component" value="Unassembled WGS sequence"/>
</dbReference>
<comment type="subcellular location">
    <subcellularLocation>
        <location evidence="1">Cell membrane</location>
        <topology evidence="1">Multi-pass membrane protein</topology>
    </subcellularLocation>
</comment>
<protein>
    <submittedName>
        <fullName evidence="7">Cysteine/O-acetylserine efflux protein</fullName>
    </submittedName>
</protein>
<dbReference type="GO" id="GO:0005886">
    <property type="term" value="C:plasma membrane"/>
    <property type="evidence" value="ECO:0007669"/>
    <property type="project" value="UniProtKB-SubCell"/>
</dbReference>
<feature type="transmembrane region" description="Helical" evidence="6">
    <location>
        <begin position="135"/>
        <end position="162"/>
    </location>
</feature>
<dbReference type="PATRIC" id="fig|36849.3.peg.502"/>
<evidence type="ECO:0000256" key="4">
    <source>
        <dbReference type="ARBA" id="ARBA00022989"/>
    </source>
</evidence>
<dbReference type="OrthoDB" id="198428at2"/>
<evidence type="ECO:0000256" key="2">
    <source>
        <dbReference type="ARBA" id="ARBA00022475"/>
    </source>
</evidence>
<dbReference type="PANTHER" id="PTHR30086">
    <property type="entry name" value="ARGININE EXPORTER PROTEIN ARGO"/>
    <property type="match status" value="1"/>
</dbReference>
<dbReference type="GO" id="GO:0033228">
    <property type="term" value="P:cysteine export across plasma membrane"/>
    <property type="evidence" value="ECO:0007669"/>
    <property type="project" value="TreeGrafter"/>
</dbReference>
<feature type="transmembrane region" description="Helical" evidence="6">
    <location>
        <begin position="6"/>
        <end position="27"/>
    </location>
</feature>
<dbReference type="PANTHER" id="PTHR30086:SF20">
    <property type="entry name" value="ARGININE EXPORTER PROTEIN ARGO-RELATED"/>
    <property type="match status" value="1"/>
</dbReference>
<dbReference type="STRING" id="36849.OXPF_04720"/>
<keyword evidence="8" id="KW-1185">Reference proteome</keyword>
<dbReference type="Pfam" id="PF01810">
    <property type="entry name" value="LysE"/>
    <property type="match status" value="1"/>
</dbReference>
<evidence type="ECO:0000313" key="8">
    <source>
        <dbReference type="Proteomes" id="UP000050326"/>
    </source>
</evidence>
<evidence type="ECO:0000313" key="7">
    <source>
        <dbReference type="EMBL" id="KPU45992.1"/>
    </source>
</evidence>
<keyword evidence="2" id="KW-1003">Cell membrane</keyword>
<comment type="caution">
    <text evidence="7">The sequence shown here is derived from an EMBL/GenBank/DDBJ whole genome shotgun (WGS) entry which is preliminary data.</text>
</comment>
<organism evidence="7 8">
    <name type="scientific">Oxobacter pfennigii</name>
    <dbReference type="NCBI Taxonomy" id="36849"/>
    <lineage>
        <taxon>Bacteria</taxon>
        <taxon>Bacillati</taxon>
        <taxon>Bacillota</taxon>
        <taxon>Clostridia</taxon>
        <taxon>Eubacteriales</taxon>
        <taxon>Clostridiaceae</taxon>
        <taxon>Oxobacter</taxon>
    </lineage>
</organism>
<gene>
    <name evidence="7" type="primary">eamB</name>
    <name evidence="7" type="ORF">OXPF_04720</name>
</gene>
<dbReference type="EMBL" id="LKET01000016">
    <property type="protein sequence ID" value="KPU45992.1"/>
    <property type="molecule type" value="Genomic_DNA"/>
</dbReference>
<dbReference type="InterPro" id="IPR001123">
    <property type="entry name" value="LeuE-type"/>
</dbReference>
<evidence type="ECO:0000256" key="6">
    <source>
        <dbReference type="SAM" id="Phobius"/>
    </source>
</evidence>